<gene>
    <name evidence="7" type="ORF">PN36_30535</name>
</gene>
<evidence type="ECO:0000256" key="4">
    <source>
        <dbReference type="ARBA" id="ARBA00023136"/>
    </source>
</evidence>
<evidence type="ECO:0000256" key="5">
    <source>
        <dbReference type="SAM" id="Phobius"/>
    </source>
</evidence>
<evidence type="ECO:0000256" key="3">
    <source>
        <dbReference type="ARBA" id="ARBA00022989"/>
    </source>
</evidence>
<dbReference type="EMBL" id="JSZA02000227">
    <property type="protein sequence ID" value="TGO02098.1"/>
    <property type="molecule type" value="Genomic_DNA"/>
</dbReference>
<evidence type="ECO:0000313" key="8">
    <source>
        <dbReference type="Proteomes" id="UP000030428"/>
    </source>
</evidence>
<keyword evidence="8" id="KW-1185">Reference proteome</keyword>
<dbReference type="GO" id="GO:0140359">
    <property type="term" value="F:ABC-type transporter activity"/>
    <property type="evidence" value="ECO:0007669"/>
    <property type="project" value="InterPro"/>
</dbReference>
<feature type="transmembrane region" description="Helical" evidence="5">
    <location>
        <begin position="219"/>
        <end position="239"/>
    </location>
</feature>
<comment type="caution">
    <text evidence="7">The sequence shown here is derived from an EMBL/GenBank/DDBJ whole genome shotgun (WGS) entry which is preliminary data.</text>
</comment>
<keyword evidence="4 5" id="KW-0472">Membrane</keyword>
<dbReference type="AlphaFoldDB" id="A0A4E0QLW1"/>
<proteinExistence type="predicted"/>
<dbReference type="GO" id="GO:0016020">
    <property type="term" value="C:membrane"/>
    <property type="evidence" value="ECO:0007669"/>
    <property type="project" value="UniProtKB-SubCell"/>
</dbReference>
<name>A0A4E0QLW1_9GAMM</name>
<feature type="transmembrane region" description="Helical" evidence="5">
    <location>
        <begin position="246"/>
        <end position="267"/>
    </location>
</feature>
<reference evidence="7 8" key="1">
    <citation type="journal article" date="2016" name="Front. Microbiol.">
        <title>Single-Cell (Meta-)Genomics of a Dimorphic Candidatus Thiomargarita nelsonii Reveals Genomic Plasticity.</title>
        <authorList>
            <person name="Flood B.E."/>
            <person name="Fliss P."/>
            <person name="Jones D.S."/>
            <person name="Dick G.J."/>
            <person name="Jain S."/>
            <person name="Kaster A.K."/>
            <person name="Winkel M."/>
            <person name="Mussmann M."/>
            <person name="Bailey J."/>
        </authorList>
    </citation>
    <scope>NUCLEOTIDE SEQUENCE [LARGE SCALE GENOMIC DNA]</scope>
    <source>
        <strain evidence="7">Hydrate Ridge</strain>
    </source>
</reference>
<evidence type="ECO:0000256" key="2">
    <source>
        <dbReference type="ARBA" id="ARBA00022692"/>
    </source>
</evidence>
<accession>A0A4E0QLW1</accession>
<evidence type="ECO:0000259" key="6">
    <source>
        <dbReference type="Pfam" id="PF01061"/>
    </source>
</evidence>
<dbReference type="InterPro" id="IPR013525">
    <property type="entry name" value="ABC2_TM"/>
</dbReference>
<evidence type="ECO:0000313" key="7">
    <source>
        <dbReference type="EMBL" id="TGO02098.1"/>
    </source>
</evidence>
<protein>
    <recommendedName>
        <fullName evidence="6">ABC-2 type transporter transmembrane domain-containing protein</fullName>
    </recommendedName>
</protein>
<organism evidence="7 8">
    <name type="scientific">Candidatus Thiomargarita nelsonii</name>
    <dbReference type="NCBI Taxonomy" id="1003181"/>
    <lineage>
        <taxon>Bacteria</taxon>
        <taxon>Pseudomonadati</taxon>
        <taxon>Pseudomonadota</taxon>
        <taxon>Gammaproteobacteria</taxon>
        <taxon>Thiotrichales</taxon>
        <taxon>Thiotrichaceae</taxon>
        <taxon>Thiomargarita</taxon>
    </lineage>
</organism>
<evidence type="ECO:0000256" key="1">
    <source>
        <dbReference type="ARBA" id="ARBA00004141"/>
    </source>
</evidence>
<feature type="transmembrane region" description="Helical" evidence="5">
    <location>
        <begin position="143"/>
        <end position="164"/>
    </location>
</feature>
<feature type="transmembrane region" description="Helical" evidence="5">
    <location>
        <begin position="185"/>
        <end position="207"/>
    </location>
</feature>
<keyword evidence="3 5" id="KW-1133">Transmembrane helix</keyword>
<sequence length="372" mass="42532">MRTIGQWIVLIQRNFRVIFADKLNLSLIFLQVPLIAMLIVVAFYHFDRDKQNFDEGARILYYFGVMKEPLQQANKTINIDTLHRYAKTMALEMNIATRHDYIEKTIKPFFERKNVPLPDLTFTYLKKEIQFISDIASIRRGSVYFLLVAASIWFGIMNSCKEIVTELPLLKRESRSYLFISPYLSAKYFVLTIILGIQTGLLSIMVVPLLLKLSGMDTLSIWLILWTAAFVSASMGLFISSVVNSYRMVLTLVPLLMIPQLLFGGLLRPPVDLDNTTWSHLTNALSAITIQRWAFESILTTDAYAKGGILKLEVNPKSSGELELLQAKNTSLVSSFFKPRKWGSLWPPLLYLLSASVVFFIGGYLALRWRFT</sequence>
<feature type="domain" description="ABC-2 type transporter transmembrane" evidence="6">
    <location>
        <begin position="140"/>
        <end position="280"/>
    </location>
</feature>
<dbReference type="Proteomes" id="UP000030428">
    <property type="component" value="Unassembled WGS sequence"/>
</dbReference>
<feature type="transmembrane region" description="Helical" evidence="5">
    <location>
        <begin position="23"/>
        <end position="46"/>
    </location>
</feature>
<feature type="transmembrane region" description="Helical" evidence="5">
    <location>
        <begin position="349"/>
        <end position="367"/>
    </location>
</feature>
<comment type="subcellular location">
    <subcellularLocation>
        <location evidence="1">Membrane</location>
        <topology evidence="1">Multi-pass membrane protein</topology>
    </subcellularLocation>
</comment>
<keyword evidence="2 5" id="KW-0812">Transmembrane</keyword>
<dbReference type="Pfam" id="PF01061">
    <property type="entry name" value="ABC2_membrane"/>
    <property type="match status" value="1"/>
</dbReference>